<keyword evidence="5 8" id="KW-0479">Metal-binding</keyword>
<evidence type="ECO:0000256" key="9">
    <source>
        <dbReference type="PIRSR" id="PIRSR002560-1"/>
    </source>
</evidence>
<sequence length="158" mass="18487">MKFNGNQKSILNAALKNQLTAINQYFLHARMLNHWGLKSLNSDEYKRSIKAMKYADSLIERILFMEGLPNLQDLGKLFIGEDTEEIIENDIKMVEATIEQLREAIKSCEDQQDYVSRELLESILTYEEDSLDWLETQQWQIENTGIENYTQSKMGEQE</sequence>
<feature type="coiled-coil region" evidence="10">
    <location>
        <begin position="84"/>
        <end position="118"/>
    </location>
</feature>
<protein>
    <recommendedName>
        <fullName evidence="8">Bacterioferritin</fullName>
        <ecNumber evidence="8">1.16.3.1</ecNumber>
    </recommendedName>
</protein>
<accession>A0A4R1EYQ3</accession>
<dbReference type="Proteomes" id="UP000294887">
    <property type="component" value="Unassembled WGS sequence"/>
</dbReference>
<evidence type="ECO:0000256" key="3">
    <source>
        <dbReference type="ARBA" id="ARBA00022434"/>
    </source>
</evidence>
<comment type="cofactor">
    <cofactor evidence="1">
        <name>heme b</name>
        <dbReference type="ChEBI" id="CHEBI:60344"/>
    </cofactor>
</comment>
<proteinExistence type="inferred from homology"/>
<dbReference type="GO" id="GO:0005829">
    <property type="term" value="C:cytosol"/>
    <property type="evidence" value="ECO:0007669"/>
    <property type="project" value="TreeGrafter"/>
</dbReference>
<dbReference type="GO" id="GO:0006879">
    <property type="term" value="P:intracellular iron ion homeostasis"/>
    <property type="evidence" value="ECO:0007669"/>
    <property type="project" value="UniProtKB-KW"/>
</dbReference>
<keyword evidence="10" id="KW-0175">Coiled coil</keyword>
<dbReference type="OrthoDB" id="9800505at2"/>
<evidence type="ECO:0000256" key="1">
    <source>
        <dbReference type="ARBA" id="ARBA00001970"/>
    </source>
</evidence>
<reference evidence="12 13" key="1">
    <citation type="submission" date="2019-03" db="EMBL/GenBank/DDBJ databases">
        <title>Genomic Encyclopedia of Type Strains, Phase IV (KMG-IV): sequencing the most valuable type-strain genomes for metagenomic binning, comparative biology and taxonomic classification.</title>
        <authorList>
            <person name="Goeker M."/>
        </authorList>
    </citation>
    <scope>NUCLEOTIDE SEQUENCE [LARGE SCALE GENOMIC DNA]</scope>
    <source>
        <strain evidence="12 13">DSM 24830</strain>
    </source>
</reference>
<dbReference type="InterPro" id="IPR002024">
    <property type="entry name" value="Bacterioferritin"/>
</dbReference>
<feature type="binding site" evidence="9">
    <location>
        <position position="127"/>
    </location>
    <ligand>
        <name>Fe cation</name>
        <dbReference type="ChEBI" id="CHEBI:24875"/>
        <label>1</label>
    </ligand>
</feature>
<dbReference type="InterPro" id="IPR008331">
    <property type="entry name" value="Ferritin_DPS_dom"/>
</dbReference>
<dbReference type="SUPFAM" id="SSF47240">
    <property type="entry name" value="Ferritin-like"/>
    <property type="match status" value="1"/>
</dbReference>
<evidence type="ECO:0000259" key="11">
    <source>
        <dbReference type="PROSITE" id="PS50905"/>
    </source>
</evidence>
<dbReference type="GO" id="GO:0020037">
    <property type="term" value="F:heme binding"/>
    <property type="evidence" value="ECO:0007669"/>
    <property type="project" value="TreeGrafter"/>
</dbReference>
<feature type="binding site" evidence="9">
    <location>
        <position position="127"/>
    </location>
    <ligand>
        <name>Fe cation</name>
        <dbReference type="ChEBI" id="CHEBI:24875"/>
        <label>2</label>
    </ligand>
</feature>
<comment type="caution">
    <text evidence="12">The sequence shown here is derived from an EMBL/GenBank/DDBJ whole genome shotgun (WGS) entry which is preliminary data.</text>
</comment>
<dbReference type="PANTHER" id="PTHR30295:SF0">
    <property type="entry name" value="BACTERIOFERRITIN"/>
    <property type="match status" value="1"/>
</dbReference>
<comment type="catalytic activity">
    <reaction evidence="7">
        <text>Fe(2+)(in) = Fe(2+)(out)</text>
        <dbReference type="Rhea" id="RHEA:28486"/>
        <dbReference type="ChEBI" id="CHEBI:29033"/>
    </reaction>
</comment>
<evidence type="ECO:0000256" key="2">
    <source>
        <dbReference type="ARBA" id="ARBA00008093"/>
    </source>
</evidence>
<dbReference type="InterPro" id="IPR009078">
    <property type="entry name" value="Ferritin-like_SF"/>
</dbReference>
<dbReference type="GO" id="GO:0008199">
    <property type="term" value="F:ferric iron binding"/>
    <property type="evidence" value="ECO:0007669"/>
    <property type="project" value="InterPro"/>
</dbReference>
<dbReference type="PROSITE" id="PS50905">
    <property type="entry name" value="FERRITIN_LIKE"/>
    <property type="match status" value="1"/>
</dbReference>
<dbReference type="EC" id="1.16.3.1" evidence="8"/>
<dbReference type="PIRSF" id="PIRSF002560">
    <property type="entry name" value="Bacterioferritin"/>
    <property type="match status" value="1"/>
</dbReference>
<evidence type="ECO:0000256" key="5">
    <source>
        <dbReference type="ARBA" id="ARBA00022723"/>
    </source>
</evidence>
<dbReference type="CDD" id="cd00907">
    <property type="entry name" value="Bacterioferritin"/>
    <property type="match status" value="1"/>
</dbReference>
<dbReference type="GO" id="GO:0004322">
    <property type="term" value="F:ferroxidase activity"/>
    <property type="evidence" value="ECO:0007669"/>
    <property type="project" value="UniProtKB-EC"/>
</dbReference>
<dbReference type="AlphaFoldDB" id="A0A4R1EYQ3"/>
<comment type="catalytic activity">
    <reaction evidence="8">
        <text>4 Fe(2+) + O2 + 4 H(+) = 4 Fe(3+) + 2 H2O</text>
        <dbReference type="Rhea" id="RHEA:11148"/>
        <dbReference type="ChEBI" id="CHEBI:15377"/>
        <dbReference type="ChEBI" id="CHEBI:15378"/>
        <dbReference type="ChEBI" id="CHEBI:15379"/>
        <dbReference type="ChEBI" id="CHEBI:29033"/>
        <dbReference type="ChEBI" id="CHEBI:29034"/>
        <dbReference type="EC" id="1.16.3.1"/>
    </reaction>
</comment>
<evidence type="ECO:0000256" key="7">
    <source>
        <dbReference type="ARBA" id="ARBA00036243"/>
    </source>
</evidence>
<feature type="domain" description="Ferritin-like diiron" evidence="11">
    <location>
        <begin position="1"/>
        <end position="145"/>
    </location>
</feature>
<dbReference type="PRINTS" id="PR00601">
    <property type="entry name" value="BACFERRITIN"/>
</dbReference>
<dbReference type="InterPro" id="IPR009040">
    <property type="entry name" value="Ferritin-like_diiron"/>
</dbReference>
<evidence type="ECO:0000313" key="13">
    <source>
        <dbReference type="Proteomes" id="UP000294887"/>
    </source>
</evidence>
<dbReference type="PANTHER" id="PTHR30295">
    <property type="entry name" value="BACTERIOFERRITIN"/>
    <property type="match status" value="1"/>
</dbReference>
<comment type="similarity">
    <text evidence="2 8">Belongs to the bacterioferritin family.</text>
</comment>
<keyword evidence="6 8" id="KW-0408">Iron</keyword>
<evidence type="ECO:0000256" key="10">
    <source>
        <dbReference type="SAM" id="Coils"/>
    </source>
</evidence>
<keyword evidence="4" id="KW-0349">Heme</keyword>
<evidence type="ECO:0000256" key="6">
    <source>
        <dbReference type="ARBA" id="ARBA00023004"/>
    </source>
</evidence>
<keyword evidence="13" id="KW-1185">Reference proteome</keyword>
<dbReference type="GO" id="GO:0006826">
    <property type="term" value="P:iron ion transport"/>
    <property type="evidence" value="ECO:0007669"/>
    <property type="project" value="InterPro"/>
</dbReference>
<keyword evidence="3 8" id="KW-0409">Iron storage</keyword>
<dbReference type="Gene3D" id="1.20.1260.10">
    <property type="match status" value="1"/>
</dbReference>
<dbReference type="InterPro" id="IPR012347">
    <property type="entry name" value="Ferritin-like"/>
</dbReference>
<dbReference type="EMBL" id="SMFQ01000005">
    <property type="protein sequence ID" value="TCJ83161.1"/>
    <property type="molecule type" value="Genomic_DNA"/>
</dbReference>
<name>A0A4R1EYQ3_9GAMM</name>
<evidence type="ECO:0000256" key="8">
    <source>
        <dbReference type="PIRNR" id="PIRNR002560"/>
    </source>
</evidence>
<evidence type="ECO:0000313" key="12">
    <source>
        <dbReference type="EMBL" id="TCJ83161.1"/>
    </source>
</evidence>
<comment type="function">
    <text evidence="8">Iron-storage protein, whose ferroxidase center binds Fe(2+), oxidizes it using dioxygen to Fe(3+), and participates in the subsequent Fe(3+) oxide mineral core formation within the central cavity of the BFR protein shell.</text>
</comment>
<dbReference type="NCBIfam" id="TIGR00754">
    <property type="entry name" value="bfr"/>
    <property type="match status" value="1"/>
</dbReference>
<dbReference type="RefSeq" id="WP_131907640.1">
    <property type="nucleotide sequence ID" value="NZ_BAAAFU010000007.1"/>
</dbReference>
<gene>
    <name evidence="12" type="ORF">EV695_3899</name>
</gene>
<feature type="binding site" description="axial binding residue" evidence="9">
    <location>
        <position position="52"/>
    </location>
    <ligand>
        <name>heme b</name>
        <dbReference type="ChEBI" id="CHEBI:60344"/>
        <note>ligand shared between dimeric partners</note>
    </ligand>
    <ligandPart>
        <name>Fe</name>
        <dbReference type="ChEBI" id="CHEBI:18248"/>
    </ligandPart>
</feature>
<dbReference type="Pfam" id="PF00210">
    <property type="entry name" value="Ferritin"/>
    <property type="match status" value="1"/>
</dbReference>
<organism evidence="12 13">
    <name type="scientific">Cocleimonas flava</name>
    <dbReference type="NCBI Taxonomy" id="634765"/>
    <lineage>
        <taxon>Bacteria</taxon>
        <taxon>Pseudomonadati</taxon>
        <taxon>Pseudomonadota</taxon>
        <taxon>Gammaproteobacteria</taxon>
        <taxon>Thiotrichales</taxon>
        <taxon>Thiotrichaceae</taxon>
        <taxon>Cocleimonas</taxon>
    </lineage>
</organism>
<evidence type="ECO:0000256" key="4">
    <source>
        <dbReference type="ARBA" id="ARBA00022617"/>
    </source>
</evidence>